<accession>A0A8K1FCC8</accession>
<feature type="transmembrane region" description="Helical" evidence="6">
    <location>
        <begin position="62"/>
        <end position="80"/>
    </location>
</feature>
<dbReference type="InterPro" id="IPR004841">
    <property type="entry name" value="AA-permease/SLC12A_dom"/>
</dbReference>
<sequence length="447" mass="48769">MPRTPADVPLRPLARIGDKAGSDRSIPSAVVPLSKKKSYEITLLASGVLDVVKRLKYKPGKWDIWMLGITIVIGGQYFSWNVGLAAGLYSCLICYILIASAYVTLCCCASGITGALPFAGGAYGLARGTLGFLPAFLIGCCEALEYIVCFMQVLPLGCWFFVGVEALNLASDQVEQPKRMVPFGQMMCVLTLVVSGIFVFFVTVSLPPGINVLPTELVPFNNGFEPLFNMSQTNATILSLPATYATAFGFIWCYGKLIAAMATSQLLPVFLARTSKSGTPYMAIAVGSTLSYIICLIVYFVPTVSKCLFNICITAAFMSYTGQCVGYIALKKNYRNIKSSHFHSPFGIGGALYSMVIWILYIISIIGFQGNGGQEIMVCSIVVILLTVYYFAWARKRQTFSPQENKIMLVAHVMKFNVRRSMSSGTNLRKSIASTKTRSTAFSTRQC</sequence>
<feature type="transmembrane region" description="Helical" evidence="6">
    <location>
        <begin position="143"/>
        <end position="162"/>
    </location>
</feature>
<keyword evidence="9" id="KW-1185">Reference proteome</keyword>
<feature type="domain" description="Amino acid permease/ SLC12A" evidence="7">
    <location>
        <begin position="150"/>
        <end position="366"/>
    </location>
</feature>
<gene>
    <name evidence="8" type="ORF">Poli38472_011773</name>
</gene>
<proteinExistence type="predicted"/>
<dbReference type="OrthoDB" id="3900342at2759"/>
<feature type="transmembrane region" description="Helical" evidence="6">
    <location>
        <begin position="86"/>
        <end position="108"/>
    </location>
</feature>
<dbReference type="AlphaFoldDB" id="A0A8K1FCC8"/>
<evidence type="ECO:0000313" key="9">
    <source>
        <dbReference type="Proteomes" id="UP000794436"/>
    </source>
</evidence>
<keyword evidence="5 6" id="KW-0472">Membrane</keyword>
<dbReference type="Proteomes" id="UP000794436">
    <property type="component" value="Unassembled WGS sequence"/>
</dbReference>
<evidence type="ECO:0000256" key="5">
    <source>
        <dbReference type="ARBA" id="ARBA00023136"/>
    </source>
</evidence>
<evidence type="ECO:0000256" key="3">
    <source>
        <dbReference type="ARBA" id="ARBA00022692"/>
    </source>
</evidence>
<dbReference type="Gene3D" id="1.20.1740.10">
    <property type="entry name" value="Amino acid/polyamine transporter I"/>
    <property type="match status" value="1"/>
</dbReference>
<feature type="transmembrane region" description="Helical" evidence="6">
    <location>
        <begin position="308"/>
        <end position="330"/>
    </location>
</feature>
<evidence type="ECO:0000256" key="4">
    <source>
        <dbReference type="ARBA" id="ARBA00022989"/>
    </source>
</evidence>
<evidence type="ECO:0000256" key="6">
    <source>
        <dbReference type="SAM" id="Phobius"/>
    </source>
</evidence>
<comment type="subcellular location">
    <subcellularLocation>
        <location evidence="1">Cell membrane</location>
        <topology evidence="1">Multi-pass membrane protein</topology>
    </subcellularLocation>
</comment>
<comment type="caution">
    <text evidence="8">The sequence shown here is derived from an EMBL/GenBank/DDBJ whole genome shotgun (WGS) entry which is preliminary data.</text>
</comment>
<feature type="transmembrane region" description="Helical" evidence="6">
    <location>
        <begin position="115"/>
        <end position="137"/>
    </location>
</feature>
<dbReference type="PANTHER" id="PTHR42770:SF18">
    <property type="entry name" value="ARGININE_AGMATINE ANTIPORTER"/>
    <property type="match status" value="1"/>
</dbReference>
<evidence type="ECO:0000256" key="2">
    <source>
        <dbReference type="ARBA" id="ARBA00022475"/>
    </source>
</evidence>
<dbReference type="InterPro" id="IPR050367">
    <property type="entry name" value="APC_superfamily"/>
</dbReference>
<name>A0A8K1FCC8_PYTOL</name>
<keyword evidence="3 6" id="KW-0812">Transmembrane</keyword>
<evidence type="ECO:0000313" key="8">
    <source>
        <dbReference type="EMBL" id="TMW58185.1"/>
    </source>
</evidence>
<keyword evidence="2" id="KW-1003">Cell membrane</keyword>
<organism evidence="8 9">
    <name type="scientific">Pythium oligandrum</name>
    <name type="common">Mycoparasitic fungus</name>
    <dbReference type="NCBI Taxonomy" id="41045"/>
    <lineage>
        <taxon>Eukaryota</taxon>
        <taxon>Sar</taxon>
        <taxon>Stramenopiles</taxon>
        <taxon>Oomycota</taxon>
        <taxon>Peronosporomycetes</taxon>
        <taxon>Pythiales</taxon>
        <taxon>Pythiaceae</taxon>
        <taxon>Pythium</taxon>
    </lineage>
</organism>
<reference evidence="8" key="1">
    <citation type="submission" date="2019-03" db="EMBL/GenBank/DDBJ databases">
        <title>Long read genome sequence of the mycoparasitic Pythium oligandrum ATCC 38472 isolated from sugarbeet rhizosphere.</title>
        <authorList>
            <person name="Gaulin E."/>
        </authorList>
    </citation>
    <scope>NUCLEOTIDE SEQUENCE</scope>
    <source>
        <strain evidence="8">ATCC 38472_TT</strain>
    </source>
</reference>
<keyword evidence="4 6" id="KW-1133">Transmembrane helix</keyword>
<dbReference type="GO" id="GO:0055085">
    <property type="term" value="P:transmembrane transport"/>
    <property type="evidence" value="ECO:0007669"/>
    <property type="project" value="InterPro"/>
</dbReference>
<evidence type="ECO:0000256" key="1">
    <source>
        <dbReference type="ARBA" id="ARBA00004651"/>
    </source>
</evidence>
<protein>
    <recommendedName>
        <fullName evidence="7">Amino acid permease/ SLC12A domain-containing protein</fullName>
    </recommendedName>
</protein>
<dbReference type="GO" id="GO:0005886">
    <property type="term" value="C:plasma membrane"/>
    <property type="evidence" value="ECO:0007669"/>
    <property type="project" value="UniProtKB-SubCell"/>
</dbReference>
<dbReference type="PANTHER" id="PTHR42770">
    <property type="entry name" value="AMINO ACID TRANSPORTER-RELATED"/>
    <property type="match status" value="1"/>
</dbReference>
<dbReference type="Pfam" id="PF00324">
    <property type="entry name" value="AA_permease"/>
    <property type="match status" value="1"/>
</dbReference>
<evidence type="ECO:0000259" key="7">
    <source>
        <dbReference type="Pfam" id="PF00324"/>
    </source>
</evidence>
<feature type="transmembrane region" description="Helical" evidence="6">
    <location>
        <begin position="283"/>
        <end position="302"/>
    </location>
</feature>
<feature type="transmembrane region" description="Helical" evidence="6">
    <location>
        <begin position="351"/>
        <end position="369"/>
    </location>
</feature>
<feature type="transmembrane region" description="Helical" evidence="6">
    <location>
        <begin position="375"/>
        <end position="393"/>
    </location>
</feature>
<feature type="transmembrane region" description="Helical" evidence="6">
    <location>
        <begin position="183"/>
        <end position="206"/>
    </location>
</feature>
<dbReference type="EMBL" id="SPLM01000112">
    <property type="protein sequence ID" value="TMW58185.1"/>
    <property type="molecule type" value="Genomic_DNA"/>
</dbReference>